<organism evidence="3 4">
    <name type="scientific">Amniculicola lignicola CBS 123094</name>
    <dbReference type="NCBI Taxonomy" id="1392246"/>
    <lineage>
        <taxon>Eukaryota</taxon>
        <taxon>Fungi</taxon>
        <taxon>Dikarya</taxon>
        <taxon>Ascomycota</taxon>
        <taxon>Pezizomycotina</taxon>
        <taxon>Dothideomycetes</taxon>
        <taxon>Pleosporomycetidae</taxon>
        <taxon>Pleosporales</taxon>
        <taxon>Amniculicolaceae</taxon>
        <taxon>Amniculicola</taxon>
    </lineage>
</organism>
<reference evidence="3" key="1">
    <citation type="journal article" date="2020" name="Stud. Mycol.">
        <title>101 Dothideomycetes genomes: a test case for predicting lifestyles and emergence of pathogens.</title>
        <authorList>
            <person name="Haridas S."/>
            <person name="Albert R."/>
            <person name="Binder M."/>
            <person name="Bloem J."/>
            <person name="Labutti K."/>
            <person name="Salamov A."/>
            <person name="Andreopoulos B."/>
            <person name="Baker S."/>
            <person name="Barry K."/>
            <person name="Bills G."/>
            <person name="Bluhm B."/>
            <person name="Cannon C."/>
            <person name="Castanera R."/>
            <person name="Culley D."/>
            <person name="Daum C."/>
            <person name="Ezra D."/>
            <person name="Gonzalez J."/>
            <person name="Henrissat B."/>
            <person name="Kuo A."/>
            <person name="Liang C."/>
            <person name="Lipzen A."/>
            <person name="Lutzoni F."/>
            <person name="Magnuson J."/>
            <person name="Mondo S."/>
            <person name="Nolan M."/>
            <person name="Ohm R."/>
            <person name="Pangilinan J."/>
            <person name="Park H.-J."/>
            <person name="Ramirez L."/>
            <person name="Alfaro M."/>
            <person name="Sun H."/>
            <person name="Tritt A."/>
            <person name="Yoshinaga Y."/>
            <person name="Zwiers L.-H."/>
            <person name="Turgeon B."/>
            <person name="Goodwin S."/>
            <person name="Spatafora J."/>
            <person name="Crous P."/>
            <person name="Grigoriev I."/>
        </authorList>
    </citation>
    <scope>NUCLEOTIDE SEQUENCE</scope>
    <source>
        <strain evidence="3">CBS 123094</strain>
    </source>
</reference>
<protein>
    <recommendedName>
        <fullName evidence="2">SPT23/MGA2-like DNA-binding domain-containing protein</fullName>
    </recommendedName>
</protein>
<sequence length="803" mass="88650">MPCLAPWALGSRVRYSQCPRHPRPPPPPPPSLALPPRPTCAPPSCERPAALPVPLSFFHSSRGCPLKRSPLPNTGCAPKRNGPDDVDLAAHSESSSTTPARSPSARRTLAWHGHAFWSSVQLPSAGSPLAGLGGRVLDSSCRPFITRSPRVAPGSPPDGRFLSIRVRAPPTGSHWTTPGRLSPSHPPPRRHALLAAQYLLENKSYQCLLTTCPKMDPNAESTINPADLHNDFFGSSYFDNTLVDVDGLPAVLDSLPPSGAPSFDPTEDFANYCNQWMNTPTPPMKLEEFDTLFDLHDHSLASNTPSPSADPVFSQANSPGDFTRDKSHTGSSSPATSHDVPSQDLLNPIKVEDAWSAYYATPDALHIPQTIDTPQVHIVPDKTKTRAETQIKVQLTLDPLDQRYEYIHFPRKSLAKPKLLASADERKDIEARGEALHLELLLVCAMAVEKPERLEEALRRGRGEEPAPRRPANIPVTEVDKEDPAHPQNGGEVIICEGCKERERKRYDRKKKRAEDEDEWWEYESERVIMINEKEYKKWKDLEAGDHTHSASAKQVEFAMRIACYCRHQEEKTPAGYRVIFTFKDRLGDLVAQQASDIFLITDDHKNKDSSTELPRILTGHPSYMPPGFHPNVVPIYQYPNQFAMDQFNQAAPMSAYSQPVTPLTPLVPNFHTPISPSLEGHFPQGNTGTGPPLPPQATNQVYHQTAPMPTAFSRPPSQGYFETPMMSPSAQASPESYLTRPVSMDNFNFTAGMHYGNQGYASAPPSAVSTPISLSRPASPSWDQGPTKKKMLKPSWIVGPGY</sequence>
<gene>
    <name evidence="3" type="ORF">P154DRAFT_525034</name>
</gene>
<feature type="compositionally biased region" description="Basic and acidic residues" evidence="1">
    <location>
        <begin position="458"/>
        <end position="468"/>
    </location>
</feature>
<dbReference type="EMBL" id="ML977616">
    <property type="protein sequence ID" value="KAF1997227.1"/>
    <property type="molecule type" value="Genomic_DNA"/>
</dbReference>
<proteinExistence type="predicted"/>
<name>A0A6A5W7A8_9PLEO</name>
<dbReference type="OrthoDB" id="71307at2759"/>
<evidence type="ECO:0000313" key="3">
    <source>
        <dbReference type="EMBL" id="KAF1997227.1"/>
    </source>
</evidence>
<dbReference type="Proteomes" id="UP000799779">
    <property type="component" value="Unassembled WGS sequence"/>
</dbReference>
<evidence type="ECO:0000313" key="4">
    <source>
        <dbReference type="Proteomes" id="UP000799779"/>
    </source>
</evidence>
<dbReference type="InterPro" id="IPR057962">
    <property type="entry name" value="SPT23_MGA2_DBD"/>
</dbReference>
<feature type="region of interest" description="Disordered" evidence="1">
    <location>
        <begin position="69"/>
        <end position="106"/>
    </location>
</feature>
<dbReference type="AlphaFoldDB" id="A0A6A5W7A8"/>
<feature type="compositionally biased region" description="Polar residues" evidence="1">
    <location>
        <begin position="768"/>
        <end position="785"/>
    </location>
</feature>
<feature type="compositionally biased region" description="Low complexity" evidence="1">
    <location>
        <begin position="94"/>
        <end position="106"/>
    </location>
</feature>
<feature type="compositionally biased region" description="Pro residues" evidence="1">
    <location>
        <begin position="24"/>
        <end position="41"/>
    </location>
</feature>
<feature type="compositionally biased region" description="Polar residues" evidence="1">
    <location>
        <begin position="329"/>
        <end position="340"/>
    </location>
</feature>
<evidence type="ECO:0000256" key="1">
    <source>
        <dbReference type="SAM" id="MobiDB-lite"/>
    </source>
</evidence>
<dbReference type="Pfam" id="PF25603">
    <property type="entry name" value="SPT23_MGA2_DBD"/>
    <property type="match status" value="2"/>
</dbReference>
<keyword evidence="4" id="KW-1185">Reference proteome</keyword>
<feature type="region of interest" description="Disordered" evidence="1">
    <location>
        <begin position="298"/>
        <end position="344"/>
    </location>
</feature>
<accession>A0A6A5W7A8</accession>
<feature type="region of interest" description="Disordered" evidence="1">
    <location>
        <begin position="762"/>
        <end position="803"/>
    </location>
</feature>
<evidence type="ECO:0000259" key="2">
    <source>
        <dbReference type="Pfam" id="PF25603"/>
    </source>
</evidence>
<feature type="region of interest" description="Disordered" evidence="1">
    <location>
        <begin position="16"/>
        <end position="45"/>
    </location>
</feature>
<feature type="domain" description="SPT23/MGA2-like DNA-binding" evidence="2">
    <location>
        <begin position="491"/>
        <end position="606"/>
    </location>
</feature>
<feature type="domain" description="SPT23/MGA2-like DNA-binding" evidence="2">
    <location>
        <begin position="376"/>
        <end position="447"/>
    </location>
</feature>
<feature type="region of interest" description="Disordered" evidence="1">
    <location>
        <begin position="458"/>
        <end position="491"/>
    </location>
</feature>